<dbReference type="Pfam" id="PF01467">
    <property type="entry name" value="CTP_transf_like"/>
    <property type="match status" value="1"/>
</dbReference>
<dbReference type="InterPro" id="IPR014729">
    <property type="entry name" value="Rossmann-like_a/b/a_fold"/>
</dbReference>
<evidence type="ECO:0000259" key="3">
    <source>
        <dbReference type="Pfam" id="PF01467"/>
    </source>
</evidence>
<dbReference type="AlphaFoldDB" id="A0A1F7GJZ1"/>
<protein>
    <recommendedName>
        <fullName evidence="3">Cytidyltransferase-like domain-containing protein</fullName>
    </recommendedName>
</protein>
<reference evidence="4 5" key="1">
    <citation type="journal article" date="2016" name="Nat. Commun.">
        <title>Thousands of microbial genomes shed light on interconnected biogeochemical processes in an aquifer system.</title>
        <authorList>
            <person name="Anantharaman K."/>
            <person name="Brown C.T."/>
            <person name="Hug L.A."/>
            <person name="Sharon I."/>
            <person name="Castelle C.J."/>
            <person name="Probst A.J."/>
            <person name="Thomas B.C."/>
            <person name="Singh A."/>
            <person name="Wilkins M.J."/>
            <person name="Karaoz U."/>
            <person name="Brodie E.L."/>
            <person name="Williams K.H."/>
            <person name="Hubbard S.S."/>
            <person name="Banfield J.F."/>
        </authorList>
    </citation>
    <scope>NUCLEOTIDE SEQUENCE [LARGE SCALE GENOMIC DNA]</scope>
</reference>
<keyword evidence="2" id="KW-0548">Nucleotidyltransferase</keyword>
<organism evidence="4 5">
    <name type="scientific">Candidatus Roizmanbacteria bacterium RIFCSPHIGHO2_01_FULL_39_24</name>
    <dbReference type="NCBI Taxonomy" id="1802032"/>
    <lineage>
        <taxon>Bacteria</taxon>
        <taxon>Candidatus Roizmaniibacteriota</taxon>
    </lineage>
</organism>
<evidence type="ECO:0000256" key="1">
    <source>
        <dbReference type="ARBA" id="ARBA00022679"/>
    </source>
</evidence>
<dbReference type="PANTHER" id="PTHR43793">
    <property type="entry name" value="FAD SYNTHASE"/>
    <property type="match status" value="1"/>
</dbReference>
<dbReference type="EMBL" id="MFZH01000014">
    <property type="protein sequence ID" value="OGK19251.1"/>
    <property type="molecule type" value="Genomic_DNA"/>
</dbReference>
<dbReference type="GO" id="GO:0016779">
    <property type="term" value="F:nucleotidyltransferase activity"/>
    <property type="evidence" value="ECO:0007669"/>
    <property type="project" value="UniProtKB-KW"/>
</dbReference>
<evidence type="ECO:0000256" key="2">
    <source>
        <dbReference type="ARBA" id="ARBA00022695"/>
    </source>
</evidence>
<evidence type="ECO:0000313" key="4">
    <source>
        <dbReference type="EMBL" id="OGK19251.1"/>
    </source>
</evidence>
<dbReference type="InterPro" id="IPR050385">
    <property type="entry name" value="Archaeal_FAD_synthase"/>
</dbReference>
<accession>A0A1F7GJZ1</accession>
<feature type="domain" description="Cytidyltransferase-like" evidence="3">
    <location>
        <begin position="21"/>
        <end position="123"/>
    </location>
</feature>
<comment type="caution">
    <text evidence="4">The sequence shown here is derived from an EMBL/GenBank/DDBJ whole genome shotgun (WGS) entry which is preliminary data.</text>
</comment>
<name>A0A1F7GJZ1_9BACT</name>
<dbReference type="PANTHER" id="PTHR43793:SF1">
    <property type="entry name" value="FAD SYNTHASE"/>
    <property type="match status" value="1"/>
</dbReference>
<evidence type="ECO:0000313" key="5">
    <source>
        <dbReference type="Proteomes" id="UP000176850"/>
    </source>
</evidence>
<dbReference type="Proteomes" id="UP000176850">
    <property type="component" value="Unassembled WGS sequence"/>
</dbReference>
<dbReference type="NCBIfam" id="TIGR00125">
    <property type="entry name" value="cyt_tran_rel"/>
    <property type="match status" value="1"/>
</dbReference>
<proteinExistence type="predicted"/>
<gene>
    <name evidence="4" type="ORF">A2799_03580</name>
</gene>
<sequence>MIVMLEEARVRLSSIKKKVLVSGCFDVLHIGHIAFLKDASNYGNTLIIALEGDDFIRQVKKREPFHTQLERAQILEELRYVDVVVLLPEKYDTYPKMFEAINPTTVVVGTDEPYFSQKKAQIEAVGGKIISSKIRITHKSSTNAIRYLKE</sequence>
<dbReference type="InterPro" id="IPR004821">
    <property type="entry name" value="Cyt_trans-like"/>
</dbReference>
<dbReference type="SUPFAM" id="SSF52374">
    <property type="entry name" value="Nucleotidylyl transferase"/>
    <property type="match status" value="1"/>
</dbReference>
<dbReference type="Gene3D" id="3.40.50.620">
    <property type="entry name" value="HUPs"/>
    <property type="match status" value="1"/>
</dbReference>
<keyword evidence="1" id="KW-0808">Transferase</keyword>